<evidence type="ECO:0000313" key="2">
    <source>
        <dbReference type="EMBL" id="KAK8963620.1"/>
    </source>
</evidence>
<dbReference type="CDD" id="cd08378">
    <property type="entry name" value="C2B_MCTP_PRT_plant"/>
    <property type="match status" value="1"/>
</dbReference>
<keyword evidence="3" id="KW-1185">Reference proteome</keyword>
<dbReference type="SMART" id="SM00239">
    <property type="entry name" value="C2"/>
    <property type="match status" value="3"/>
</dbReference>
<dbReference type="PANTHER" id="PTHR31425:SF24">
    <property type="entry name" value="MULTIPLE C2 DOMAIN AND TRANSMEMBRANE REGION PROTEIN 2"/>
    <property type="match status" value="1"/>
</dbReference>
<dbReference type="Proteomes" id="UP001412067">
    <property type="component" value="Unassembled WGS sequence"/>
</dbReference>
<dbReference type="Pfam" id="PF00168">
    <property type="entry name" value="C2"/>
    <property type="match status" value="3"/>
</dbReference>
<proteinExistence type="predicted"/>
<dbReference type="PANTHER" id="PTHR31425">
    <property type="entry name" value="PHOSPHORIBOSYLANTHRANILATE TRANSFERASE ISOFORM 1"/>
    <property type="match status" value="1"/>
</dbReference>
<accession>A0ABR2MJB2</accession>
<dbReference type="CDD" id="cd04019">
    <property type="entry name" value="C2C_MCTP_PRT_plant"/>
    <property type="match status" value="1"/>
</dbReference>
<dbReference type="SUPFAM" id="SSF49562">
    <property type="entry name" value="C2 domain (Calcium/lipid-binding domain, CaLB)"/>
    <property type="match status" value="3"/>
</dbReference>
<dbReference type="InterPro" id="IPR000008">
    <property type="entry name" value="C2_dom"/>
</dbReference>
<gene>
    <name evidence="2" type="ORF">KSP40_PGU015095</name>
</gene>
<protein>
    <recommendedName>
        <fullName evidence="1">C2 domain-containing protein</fullName>
    </recommendedName>
</protein>
<dbReference type="PROSITE" id="PS50004">
    <property type="entry name" value="C2"/>
    <property type="match status" value="3"/>
</dbReference>
<feature type="domain" description="C2" evidence="1">
    <location>
        <begin position="152"/>
        <end position="272"/>
    </location>
</feature>
<sequence length="622" mass="70253">MCVVVTTRIRRVDRTRGGSQVLIARVAAADETGGEGSANAFVEVNFHKPTWPHSHRLQITKPEALLPPPRRRLYQEQSFKERKIPCSGVLNRDEEPGEEKHSKVNKVLTTLPKPGFSSPAAIPVVLPAPSMSKPADQDYKLKETTLRLGERWPTGDKPVSTYDLVEQMNYLYVRVVKAKELPTNPLTGSVDPYVDVKLGNYRGTTKHFEKKTNPEWNQVFAFSKDRVQSSVLEVFVRDKEMARDEYLGKVVFDLNEVPTRVPPDSPLAAQWYRIEDLRRTADGKARGEIMLAVWMGTQADEAFPEAWHADAAAVQGEGVYSVRSKVYVSPKLWYIRVTVIEAQDLLPLDANRPPEFTAKIQLGNQILKTRVSPTRSLSPMWNEDMVFVAAEPFEEMLVLTIEDRVSSAKDEIMGRLVLPLTGVEKRLDHHPVHSRWFNLERYGGFLEPDPRRRELRFASRVHLRVSLEGAYHVMDESTMYISDTRPTARQLWKHPTGVLEVGILGAAGLSPMKTRDGRGATDAYCVAKYSQKWVRTRTILDSFGPRWNEQYIWEVFDPCTVITLGVFDNCHLGGGGDGGNNNGNKPPAKDSRIGKIRIRLSTLETDRIYTHSYPLIVCNPPA</sequence>
<dbReference type="InterPro" id="IPR047259">
    <property type="entry name" value="QUIRKY-like"/>
</dbReference>
<evidence type="ECO:0000259" key="1">
    <source>
        <dbReference type="PROSITE" id="PS50004"/>
    </source>
</evidence>
<dbReference type="InterPro" id="IPR047255">
    <property type="entry name" value="C2D_MCTP_PRT_plant"/>
</dbReference>
<feature type="domain" description="C2" evidence="1">
    <location>
        <begin position="480"/>
        <end position="613"/>
    </location>
</feature>
<name>A0ABR2MJB2_9ASPA</name>
<evidence type="ECO:0000313" key="3">
    <source>
        <dbReference type="Proteomes" id="UP001412067"/>
    </source>
</evidence>
<feature type="domain" description="C2" evidence="1">
    <location>
        <begin position="314"/>
        <end position="437"/>
    </location>
</feature>
<dbReference type="CDD" id="cd08379">
    <property type="entry name" value="C2D_MCTP_PRT_plant"/>
    <property type="match status" value="1"/>
</dbReference>
<comment type="caution">
    <text evidence="2">The sequence shown here is derived from an EMBL/GenBank/DDBJ whole genome shotgun (WGS) entry which is preliminary data.</text>
</comment>
<organism evidence="2 3">
    <name type="scientific">Platanthera guangdongensis</name>
    <dbReference type="NCBI Taxonomy" id="2320717"/>
    <lineage>
        <taxon>Eukaryota</taxon>
        <taxon>Viridiplantae</taxon>
        <taxon>Streptophyta</taxon>
        <taxon>Embryophyta</taxon>
        <taxon>Tracheophyta</taxon>
        <taxon>Spermatophyta</taxon>
        <taxon>Magnoliopsida</taxon>
        <taxon>Liliopsida</taxon>
        <taxon>Asparagales</taxon>
        <taxon>Orchidaceae</taxon>
        <taxon>Orchidoideae</taxon>
        <taxon>Orchideae</taxon>
        <taxon>Orchidinae</taxon>
        <taxon>Platanthera</taxon>
    </lineage>
</organism>
<dbReference type="InterPro" id="IPR047257">
    <property type="entry name" value="C2B_MCTP_PRT_plant"/>
</dbReference>
<dbReference type="Gene3D" id="2.60.40.150">
    <property type="entry name" value="C2 domain"/>
    <property type="match status" value="3"/>
</dbReference>
<reference evidence="2 3" key="1">
    <citation type="journal article" date="2022" name="Nat. Plants">
        <title>Genomes of leafy and leafless Platanthera orchids illuminate the evolution of mycoheterotrophy.</title>
        <authorList>
            <person name="Li M.H."/>
            <person name="Liu K.W."/>
            <person name="Li Z."/>
            <person name="Lu H.C."/>
            <person name="Ye Q.L."/>
            <person name="Zhang D."/>
            <person name="Wang J.Y."/>
            <person name="Li Y.F."/>
            <person name="Zhong Z.M."/>
            <person name="Liu X."/>
            <person name="Yu X."/>
            <person name="Liu D.K."/>
            <person name="Tu X.D."/>
            <person name="Liu B."/>
            <person name="Hao Y."/>
            <person name="Liao X.Y."/>
            <person name="Jiang Y.T."/>
            <person name="Sun W.H."/>
            <person name="Chen J."/>
            <person name="Chen Y.Q."/>
            <person name="Ai Y."/>
            <person name="Zhai J.W."/>
            <person name="Wu S.S."/>
            <person name="Zhou Z."/>
            <person name="Hsiao Y.Y."/>
            <person name="Wu W.L."/>
            <person name="Chen Y.Y."/>
            <person name="Lin Y.F."/>
            <person name="Hsu J.L."/>
            <person name="Li C.Y."/>
            <person name="Wang Z.W."/>
            <person name="Zhao X."/>
            <person name="Zhong W.Y."/>
            <person name="Ma X.K."/>
            <person name="Ma L."/>
            <person name="Huang J."/>
            <person name="Chen G.Z."/>
            <person name="Huang M.Z."/>
            <person name="Huang L."/>
            <person name="Peng D.H."/>
            <person name="Luo Y.B."/>
            <person name="Zou S.Q."/>
            <person name="Chen S.P."/>
            <person name="Lan S."/>
            <person name="Tsai W.C."/>
            <person name="Van de Peer Y."/>
            <person name="Liu Z.J."/>
        </authorList>
    </citation>
    <scope>NUCLEOTIDE SEQUENCE [LARGE SCALE GENOMIC DNA]</scope>
    <source>
        <strain evidence="2">Lor288</strain>
    </source>
</reference>
<dbReference type="InterPro" id="IPR035892">
    <property type="entry name" value="C2_domain_sf"/>
</dbReference>
<dbReference type="InterPro" id="IPR047258">
    <property type="entry name" value="C2C_MCTP_PRT_plant"/>
</dbReference>
<dbReference type="EMBL" id="JBBWWR010000007">
    <property type="protein sequence ID" value="KAK8963620.1"/>
    <property type="molecule type" value="Genomic_DNA"/>
</dbReference>